<dbReference type="NCBIfam" id="NF010830">
    <property type="entry name" value="PRK14234.1"/>
    <property type="match status" value="1"/>
</dbReference>
<comment type="function">
    <text evidence="12">Fluoride-specific ion channel. Important for reducing fluoride concentration in the cell, thus reducing its toxicity.</text>
</comment>
<keyword evidence="14" id="KW-1185">Reference proteome</keyword>
<dbReference type="PANTHER" id="PTHR28259">
    <property type="entry name" value="FLUORIDE EXPORT PROTEIN 1-RELATED"/>
    <property type="match status" value="1"/>
</dbReference>
<sequence length="123" mass="13350">MIKLYLAVMLGGSLGAVARYAVAQWSVAHWPKLFPLPTLIVNLLGCLLIGVLYGLWLERPEFSPLLRQTLVVGFLGAFTTFSTFSLDTLRLLENGEGLLALAYILLSVCVGLLATWAGLSLAR</sequence>
<keyword evidence="9 12" id="KW-0407">Ion channel</keyword>
<feature type="transmembrane region" description="Helical" evidence="12">
    <location>
        <begin position="98"/>
        <end position="119"/>
    </location>
</feature>
<evidence type="ECO:0000256" key="2">
    <source>
        <dbReference type="ARBA" id="ARBA00022475"/>
    </source>
</evidence>
<proteinExistence type="inferred from homology"/>
<feature type="binding site" evidence="12">
    <location>
        <position position="76"/>
    </location>
    <ligand>
        <name>Na(+)</name>
        <dbReference type="ChEBI" id="CHEBI:29101"/>
        <note>structural</note>
    </ligand>
</feature>
<dbReference type="PANTHER" id="PTHR28259:SF1">
    <property type="entry name" value="FLUORIDE EXPORT PROTEIN 1-RELATED"/>
    <property type="match status" value="1"/>
</dbReference>
<dbReference type="GO" id="GO:0005886">
    <property type="term" value="C:plasma membrane"/>
    <property type="evidence" value="ECO:0007669"/>
    <property type="project" value="UniProtKB-SubCell"/>
</dbReference>
<reference evidence="13 14" key="1">
    <citation type="submission" date="2018-01" db="EMBL/GenBank/DDBJ databases">
        <title>Draft genome of the type strain Pseudomonas oceani DSM 100277 isolated from the deep water in Okinawa trough, northwestern Pacific Ocean.</title>
        <authorList>
            <person name="Gomila M."/>
            <person name="Mulet M."/>
            <person name="Garcia-Valdes E."/>
            <person name="Lalucat J."/>
        </authorList>
    </citation>
    <scope>NUCLEOTIDE SEQUENCE [LARGE SCALE GENOMIC DNA]</scope>
    <source>
        <strain evidence="13 14">DSM 100277</strain>
    </source>
</reference>
<evidence type="ECO:0000256" key="8">
    <source>
        <dbReference type="ARBA" id="ARBA00023136"/>
    </source>
</evidence>
<keyword evidence="3" id="KW-0997">Cell inner membrane</keyword>
<evidence type="ECO:0000256" key="10">
    <source>
        <dbReference type="ARBA" id="ARBA00035120"/>
    </source>
</evidence>
<dbReference type="GO" id="GO:0062054">
    <property type="term" value="F:fluoride channel activity"/>
    <property type="evidence" value="ECO:0007669"/>
    <property type="project" value="UniProtKB-UniRule"/>
</dbReference>
<evidence type="ECO:0000256" key="1">
    <source>
        <dbReference type="ARBA" id="ARBA00004651"/>
    </source>
</evidence>
<comment type="similarity">
    <text evidence="10 12">Belongs to the fluoride channel Fluc/FEX (TC 1.A.43) family.</text>
</comment>
<dbReference type="RefSeq" id="WP_104738315.1">
    <property type="nucleotide sequence ID" value="NZ_BMHR01000005.1"/>
</dbReference>
<keyword evidence="7 12" id="KW-0406">Ion transport</keyword>
<comment type="caution">
    <text evidence="13">The sequence shown here is derived from an EMBL/GenBank/DDBJ whole genome shotgun (WGS) entry which is preliminary data.</text>
</comment>
<dbReference type="Pfam" id="PF02537">
    <property type="entry name" value="CRCB"/>
    <property type="match status" value="1"/>
</dbReference>
<protein>
    <recommendedName>
        <fullName evidence="12">Fluoride-specific ion channel FluC</fullName>
    </recommendedName>
</protein>
<evidence type="ECO:0000256" key="7">
    <source>
        <dbReference type="ARBA" id="ARBA00023065"/>
    </source>
</evidence>
<comment type="subcellular location">
    <subcellularLocation>
        <location evidence="1 12">Cell membrane</location>
        <topology evidence="1 12">Multi-pass membrane protein</topology>
    </subcellularLocation>
</comment>
<keyword evidence="6 12" id="KW-0915">Sodium</keyword>
<dbReference type="HAMAP" id="MF_00454">
    <property type="entry name" value="FluC"/>
    <property type="match status" value="1"/>
</dbReference>
<comment type="catalytic activity">
    <reaction evidence="11">
        <text>fluoride(in) = fluoride(out)</text>
        <dbReference type="Rhea" id="RHEA:76159"/>
        <dbReference type="ChEBI" id="CHEBI:17051"/>
    </reaction>
    <physiologicalReaction direction="left-to-right" evidence="11">
        <dbReference type="Rhea" id="RHEA:76160"/>
    </physiologicalReaction>
</comment>
<dbReference type="Proteomes" id="UP000243451">
    <property type="component" value="Unassembled WGS sequence"/>
</dbReference>
<keyword evidence="12" id="KW-0813">Transport</keyword>
<keyword evidence="12" id="KW-0479">Metal-binding</keyword>
<evidence type="ECO:0000313" key="13">
    <source>
        <dbReference type="EMBL" id="POB03373.1"/>
    </source>
</evidence>
<name>A0A2P4EUX2_9GAMM</name>
<keyword evidence="8 12" id="KW-0472">Membrane</keyword>
<dbReference type="OrthoDB" id="9806299at2"/>
<evidence type="ECO:0000256" key="3">
    <source>
        <dbReference type="ARBA" id="ARBA00022519"/>
    </source>
</evidence>
<feature type="binding site" evidence="12">
    <location>
        <position position="79"/>
    </location>
    <ligand>
        <name>Na(+)</name>
        <dbReference type="ChEBI" id="CHEBI:29101"/>
        <note>structural</note>
    </ligand>
</feature>
<feature type="transmembrane region" description="Helical" evidence="12">
    <location>
        <begin position="69"/>
        <end position="86"/>
    </location>
</feature>
<evidence type="ECO:0000256" key="4">
    <source>
        <dbReference type="ARBA" id="ARBA00022692"/>
    </source>
</evidence>
<organism evidence="13 14">
    <name type="scientific">Halopseudomonas oceani</name>
    <dbReference type="NCBI Taxonomy" id="1708783"/>
    <lineage>
        <taxon>Bacteria</taxon>
        <taxon>Pseudomonadati</taxon>
        <taxon>Pseudomonadota</taxon>
        <taxon>Gammaproteobacteria</taxon>
        <taxon>Pseudomonadales</taxon>
        <taxon>Pseudomonadaceae</taxon>
        <taxon>Halopseudomonas</taxon>
    </lineage>
</organism>
<keyword evidence="5 12" id="KW-1133">Transmembrane helix</keyword>
<keyword evidence="2 12" id="KW-1003">Cell membrane</keyword>
<evidence type="ECO:0000313" key="14">
    <source>
        <dbReference type="Proteomes" id="UP000243451"/>
    </source>
</evidence>
<dbReference type="GO" id="GO:0046872">
    <property type="term" value="F:metal ion binding"/>
    <property type="evidence" value="ECO:0007669"/>
    <property type="project" value="UniProtKB-KW"/>
</dbReference>
<evidence type="ECO:0000256" key="6">
    <source>
        <dbReference type="ARBA" id="ARBA00023053"/>
    </source>
</evidence>
<dbReference type="GO" id="GO:0140114">
    <property type="term" value="P:cellular detoxification of fluoride"/>
    <property type="evidence" value="ECO:0007669"/>
    <property type="project" value="UniProtKB-UniRule"/>
</dbReference>
<dbReference type="NCBIfam" id="TIGR00494">
    <property type="entry name" value="crcB"/>
    <property type="match status" value="1"/>
</dbReference>
<keyword evidence="4 12" id="KW-0812">Transmembrane</keyword>
<gene>
    <name evidence="12" type="primary">fluC</name>
    <name evidence="12" type="synonym">crcB</name>
    <name evidence="13" type="ORF">C1949_09845</name>
</gene>
<accession>A0A2P4EUX2</accession>
<evidence type="ECO:0000256" key="5">
    <source>
        <dbReference type="ARBA" id="ARBA00022989"/>
    </source>
</evidence>
<evidence type="ECO:0000256" key="12">
    <source>
        <dbReference type="HAMAP-Rule" id="MF_00454"/>
    </source>
</evidence>
<comment type="activity regulation">
    <text evidence="12">Na(+) is not transported, but it plays an essential structural role and its presence is essential for fluoride channel function.</text>
</comment>
<evidence type="ECO:0000256" key="11">
    <source>
        <dbReference type="ARBA" id="ARBA00035585"/>
    </source>
</evidence>
<dbReference type="AlphaFoldDB" id="A0A2P4EUX2"/>
<dbReference type="EMBL" id="PPSK01000008">
    <property type="protein sequence ID" value="POB03373.1"/>
    <property type="molecule type" value="Genomic_DNA"/>
</dbReference>
<evidence type="ECO:0000256" key="9">
    <source>
        <dbReference type="ARBA" id="ARBA00023303"/>
    </source>
</evidence>
<feature type="transmembrane region" description="Helical" evidence="12">
    <location>
        <begin position="39"/>
        <end position="57"/>
    </location>
</feature>
<dbReference type="InterPro" id="IPR003691">
    <property type="entry name" value="FluC"/>
</dbReference>